<evidence type="ECO:0000256" key="7">
    <source>
        <dbReference type="RuleBase" id="RU000416"/>
    </source>
</evidence>
<dbReference type="Pfam" id="PF00145">
    <property type="entry name" value="DNA_methylase"/>
    <property type="match status" value="1"/>
</dbReference>
<dbReference type="NCBIfam" id="TIGR00675">
    <property type="entry name" value="dcm"/>
    <property type="match status" value="1"/>
</dbReference>
<comment type="caution">
    <text evidence="9">The sequence shown here is derived from an EMBL/GenBank/DDBJ whole genome shotgun (WGS) entry which is preliminary data.</text>
</comment>
<gene>
    <name evidence="9" type="ORF">Lwor_0235</name>
</gene>
<dbReference type="GO" id="GO:0044027">
    <property type="term" value="P:negative regulation of gene expression via chromosomal CpG island methylation"/>
    <property type="evidence" value="ECO:0007669"/>
    <property type="project" value="TreeGrafter"/>
</dbReference>
<keyword evidence="1 6" id="KW-0489">Methyltransferase</keyword>
<reference evidence="9 10" key="1">
    <citation type="submission" date="2015-11" db="EMBL/GenBank/DDBJ databases">
        <title>Genomic analysis of 38 Legionella species identifies large and diverse effector repertoires.</title>
        <authorList>
            <person name="Burstein D."/>
            <person name="Amaro F."/>
            <person name="Zusman T."/>
            <person name="Lifshitz Z."/>
            <person name="Cohen O."/>
            <person name="Gilbert J.A."/>
            <person name="Pupko T."/>
            <person name="Shuman H.A."/>
            <person name="Segal G."/>
        </authorList>
    </citation>
    <scope>NUCLEOTIDE SEQUENCE [LARGE SCALE GENOMIC DNA]</scope>
    <source>
        <strain evidence="9 10">ATCC 49508</strain>
    </source>
</reference>
<evidence type="ECO:0000313" key="10">
    <source>
        <dbReference type="Proteomes" id="UP000054662"/>
    </source>
</evidence>
<evidence type="ECO:0000256" key="1">
    <source>
        <dbReference type="ARBA" id="ARBA00022603"/>
    </source>
</evidence>
<dbReference type="InterPro" id="IPR018117">
    <property type="entry name" value="C5_DNA_meth_AS"/>
</dbReference>
<sequence length="415" mass="47061">MLSLFSGCGGMDLGFEGGFSILKKSYNPLTHQHWNIKELDEHWLKLPSTGYKTIFANDILRSAKAAWTSYFSNTRAISEGTFAQESIIDVVHKIKNADLVFQQDIDIVTGGFPCQDFSVAGKRLGFNSHKGHHGDVLTDLDNPSIDNRGKLYWWMREFINLTQPKVFIAENVKGLVSLDNVKAIIESDFKDIGGGYTVVPSRVLSAYEYGVPQSRERVIFIGFRKSSLNSKAAQELEHAVISERYSPYPVKSHYWDKDNSAHIIAKLNPHVSVRDALVGLPEPEESDDLSHQSYSKAKWMGKHCQGQIEVKLDQIGPTIRSEHHGNIEFRRLALEHGGKYDDDFKKGKKQRRLSVRECARIQTFPDEFHFVRKVSDPNYKISASEGYKLVGNAVPPLLAFHIAMRLKDNWELYFG</sequence>
<dbReference type="STRING" id="45076.Lwor_0235"/>
<dbReference type="EC" id="2.1.1.37" evidence="8"/>
<dbReference type="InterPro" id="IPR029063">
    <property type="entry name" value="SAM-dependent_MTases_sf"/>
</dbReference>
<keyword evidence="2 6" id="KW-0808">Transferase</keyword>
<evidence type="ECO:0000256" key="5">
    <source>
        <dbReference type="ARBA" id="ARBA00047422"/>
    </source>
</evidence>
<evidence type="ECO:0000256" key="3">
    <source>
        <dbReference type="ARBA" id="ARBA00022691"/>
    </source>
</evidence>
<evidence type="ECO:0000256" key="8">
    <source>
        <dbReference type="RuleBase" id="RU000417"/>
    </source>
</evidence>
<keyword evidence="4" id="KW-0680">Restriction system</keyword>
<accession>A0A0W1AKP2</accession>
<dbReference type="EMBL" id="LNZC01000002">
    <property type="protein sequence ID" value="KTD81932.1"/>
    <property type="molecule type" value="Genomic_DNA"/>
</dbReference>
<proteinExistence type="inferred from homology"/>
<organism evidence="9 10">
    <name type="scientific">Legionella worsleiensis</name>
    <dbReference type="NCBI Taxonomy" id="45076"/>
    <lineage>
        <taxon>Bacteria</taxon>
        <taxon>Pseudomonadati</taxon>
        <taxon>Pseudomonadota</taxon>
        <taxon>Gammaproteobacteria</taxon>
        <taxon>Legionellales</taxon>
        <taxon>Legionellaceae</taxon>
        <taxon>Legionella</taxon>
    </lineage>
</organism>
<dbReference type="Gene3D" id="3.40.50.150">
    <property type="entry name" value="Vaccinia Virus protein VP39"/>
    <property type="match status" value="1"/>
</dbReference>
<dbReference type="PANTHER" id="PTHR10629">
    <property type="entry name" value="CYTOSINE-SPECIFIC METHYLTRANSFERASE"/>
    <property type="match status" value="1"/>
</dbReference>
<evidence type="ECO:0000256" key="6">
    <source>
        <dbReference type="PROSITE-ProRule" id="PRU01016"/>
    </source>
</evidence>
<comment type="similarity">
    <text evidence="6 7">Belongs to the class I-like SAM-binding methyltransferase superfamily. C5-methyltransferase family.</text>
</comment>
<dbReference type="PROSITE" id="PS51679">
    <property type="entry name" value="SAM_MT_C5"/>
    <property type="match status" value="1"/>
</dbReference>
<dbReference type="PROSITE" id="PS00094">
    <property type="entry name" value="C5_MTASE_1"/>
    <property type="match status" value="1"/>
</dbReference>
<dbReference type="GO" id="GO:0003886">
    <property type="term" value="F:DNA (cytosine-5-)-methyltransferase activity"/>
    <property type="evidence" value="ECO:0007669"/>
    <property type="project" value="UniProtKB-EC"/>
</dbReference>
<keyword evidence="3 6" id="KW-0949">S-adenosyl-L-methionine</keyword>
<dbReference type="AlphaFoldDB" id="A0A0W1AKP2"/>
<name>A0A0W1AKP2_9GAMM</name>
<dbReference type="SUPFAM" id="SSF53335">
    <property type="entry name" value="S-adenosyl-L-methionine-dependent methyltransferases"/>
    <property type="match status" value="1"/>
</dbReference>
<evidence type="ECO:0000256" key="4">
    <source>
        <dbReference type="ARBA" id="ARBA00022747"/>
    </source>
</evidence>
<dbReference type="InterPro" id="IPR031303">
    <property type="entry name" value="C5_meth_CS"/>
</dbReference>
<protein>
    <recommendedName>
        <fullName evidence="8">Cytosine-specific methyltransferase</fullName>
        <ecNumber evidence="8">2.1.1.37</ecNumber>
    </recommendedName>
</protein>
<dbReference type="Gene3D" id="3.90.120.10">
    <property type="entry name" value="DNA Methylase, subunit A, domain 2"/>
    <property type="match status" value="1"/>
</dbReference>
<dbReference type="PANTHER" id="PTHR10629:SF52">
    <property type="entry name" value="DNA (CYTOSINE-5)-METHYLTRANSFERASE 1"/>
    <property type="match status" value="1"/>
</dbReference>
<dbReference type="PRINTS" id="PR00105">
    <property type="entry name" value="C5METTRFRASE"/>
</dbReference>
<dbReference type="Proteomes" id="UP000054662">
    <property type="component" value="Unassembled WGS sequence"/>
</dbReference>
<evidence type="ECO:0000256" key="2">
    <source>
        <dbReference type="ARBA" id="ARBA00022679"/>
    </source>
</evidence>
<dbReference type="PROSITE" id="PS00095">
    <property type="entry name" value="C5_MTASE_2"/>
    <property type="match status" value="1"/>
</dbReference>
<dbReference type="PATRIC" id="fig|45076.6.peg.259"/>
<dbReference type="GO" id="GO:0032259">
    <property type="term" value="P:methylation"/>
    <property type="evidence" value="ECO:0007669"/>
    <property type="project" value="UniProtKB-KW"/>
</dbReference>
<dbReference type="GO" id="GO:0009307">
    <property type="term" value="P:DNA restriction-modification system"/>
    <property type="evidence" value="ECO:0007669"/>
    <property type="project" value="UniProtKB-KW"/>
</dbReference>
<feature type="active site" evidence="6">
    <location>
        <position position="114"/>
    </location>
</feature>
<dbReference type="GO" id="GO:0003677">
    <property type="term" value="F:DNA binding"/>
    <property type="evidence" value="ECO:0007669"/>
    <property type="project" value="TreeGrafter"/>
</dbReference>
<keyword evidence="10" id="KW-1185">Reference proteome</keyword>
<evidence type="ECO:0000313" key="9">
    <source>
        <dbReference type="EMBL" id="KTD81932.1"/>
    </source>
</evidence>
<comment type="catalytic activity">
    <reaction evidence="5 8">
        <text>a 2'-deoxycytidine in DNA + S-adenosyl-L-methionine = a 5-methyl-2'-deoxycytidine in DNA + S-adenosyl-L-homocysteine + H(+)</text>
        <dbReference type="Rhea" id="RHEA:13681"/>
        <dbReference type="Rhea" id="RHEA-COMP:11369"/>
        <dbReference type="Rhea" id="RHEA-COMP:11370"/>
        <dbReference type="ChEBI" id="CHEBI:15378"/>
        <dbReference type="ChEBI" id="CHEBI:57856"/>
        <dbReference type="ChEBI" id="CHEBI:59789"/>
        <dbReference type="ChEBI" id="CHEBI:85452"/>
        <dbReference type="ChEBI" id="CHEBI:85454"/>
        <dbReference type="EC" id="2.1.1.37"/>
    </reaction>
</comment>
<dbReference type="InterPro" id="IPR050390">
    <property type="entry name" value="C5-Methyltransferase"/>
</dbReference>
<dbReference type="InterPro" id="IPR001525">
    <property type="entry name" value="C5_MeTfrase"/>
</dbReference>